<protein>
    <submittedName>
        <fullName evidence="2">Uncharacterized protein</fullName>
    </submittedName>
</protein>
<dbReference type="EMBL" id="HACG01037055">
    <property type="protein sequence ID" value="CEK83920.1"/>
    <property type="molecule type" value="Transcribed_RNA"/>
</dbReference>
<proteinExistence type="predicted"/>
<gene>
    <name evidence="2" type="primary">ORF139753</name>
</gene>
<evidence type="ECO:0000313" key="2">
    <source>
        <dbReference type="EMBL" id="CEK83920.1"/>
    </source>
</evidence>
<dbReference type="AlphaFoldDB" id="A0A0B7AVN0"/>
<organism evidence="2">
    <name type="scientific">Arion vulgaris</name>
    <dbReference type="NCBI Taxonomy" id="1028688"/>
    <lineage>
        <taxon>Eukaryota</taxon>
        <taxon>Metazoa</taxon>
        <taxon>Spiralia</taxon>
        <taxon>Lophotrochozoa</taxon>
        <taxon>Mollusca</taxon>
        <taxon>Gastropoda</taxon>
        <taxon>Heterobranchia</taxon>
        <taxon>Euthyneura</taxon>
        <taxon>Panpulmonata</taxon>
        <taxon>Eupulmonata</taxon>
        <taxon>Stylommatophora</taxon>
        <taxon>Helicina</taxon>
        <taxon>Arionoidea</taxon>
        <taxon>Arionidae</taxon>
        <taxon>Arion</taxon>
    </lineage>
</organism>
<name>A0A0B7AVN0_9EUPU</name>
<reference evidence="2" key="1">
    <citation type="submission" date="2014-12" db="EMBL/GenBank/DDBJ databases">
        <title>Insight into the proteome of Arion vulgaris.</title>
        <authorList>
            <person name="Aradska J."/>
            <person name="Bulat T."/>
            <person name="Smidak R."/>
            <person name="Sarate P."/>
            <person name="Gangsoo J."/>
            <person name="Sialana F."/>
            <person name="Bilban M."/>
            <person name="Lubec G."/>
        </authorList>
    </citation>
    <scope>NUCLEOTIDE SEQUENCE</scope>
    <source>
        <tissue evidence="2">Skin</tissue>
    </source>
</reference>
<accession>A0A0B7AVN0</accession>
<sequence length="51" mass="5789">MMYTCSICKKIMIENKGYDDFLCYLVISNKHSLNSPSPTPDLDISDTTNQV</sequence>
<evidence type="ECO:0000256" key="1">
    <source>
        <dbReference type="SAM" id="MobiDB-lite"/>
    </source>
</evidence>
<feature type="region of interest" description="Disordered" evidence="1">
    <location>
        <begin position="31"/>
        <end position="51"/>
    </location>
</feature>